<protein>
    <submittedName>
        <fullName evidence="1">Uncharacterized protein</fullName>
    </submittedName>
</protein>
<dbReference type="HOGENOM" id="CLU_2919910_0_0_5"/>
<dbReference type="OrthoDB" id="7659348at2"/>
<sequence>MENDNEWVLEVLSDLKVYAEENDLPMLAEFFCVAESVALKEISLKAGTSKNSVAQGRSSLP</sequence>
<dbReference type="AlphaFoldDB" id="F7ZBI0"/>
<keyword evidence="2" id="KW-1185">Reference proteome</keyword>
<dbReference type="RefSeq" id="WP_013963452.1">
    <property type="nucleotide sequence ID" value="NC_015730.1"/>
</dbReference>
<name>F7ZBI0_ROSLO</name>
<evidence type="ECO:0000313" key="1">
    <source>
        <dbReference type="EMBL" id="AEI95562.1"/>
    </source>
</evidence>
<evidence type="ECO:0000313" key="2">
    <source>
        <dbReference type="Proteomes" id="UP000001353"/>
    </source>
</evidence>
<gene>
    <name evidence="1" type="ordered locus">RLO149_c036270</name>
</gene>
<dbReference type="EMBL" id="CP002623">
    <property type="protein sequence ID" value="AEI95562.1"/>
    <property type="molecule type" value="Genomic_DNA"/>
</dbReference>
<organism evidence="1 2">
    <name type="scientific">Roseobacter litoralis (strain ATCC 49566 / DSM 6996 / JCM 21268 / NBRC 15278 / OCh 149)</name>
    <dbReference type="NCBI Taxonomy" id="391595"/>
    <lineage>
        <taxon>Bacteria</taxon>
        <taxon>Pseudomonadati</taxon>
        <taxon>Pseudomonadota</taxon>
        <taxon>Alphaproteobacteria</taxon>
        <taxon>Rhodobacterales</taxon>
        <taxon>Roseobacteraceae</taxon>
        <taxon>Roseobacter</taxon>
    </lineage>
</organism>
<reference evidence="1 2" key="1">
    <citation type="journal article" date="2011" name="BMC Genomics">
        <title>Comparative genome analysis and genome-guided physiological analysis of Roseobacter litoralis.</title>
        <authorList>
            <person name="Kalhoefer D."/>
            <person name="Thole S."/>
            <person name="Voget S."/>
            <person name="Lehmann R."/>
            <person name="Liesegang H."/>
            <person name="Wollher A."/>
            <person name="Daniel R."/>
            <person name="Simon M."/>
            <person name="Brinkhoff T."/>
        </authorList>
    </citation>
    <scope>NUCLEOTIDE SEQUENCE [LARGE SCALE GENOMIC DNA]</scope>
    <source>
        <strain evidence="2">ATCC 49566 / DSM 6996 / JCM 21268 / NBRC 15278 / OCh 149</strain>
    </source>
</reference>
<accession>F7ZBI0</accession>
<dbReference type="KEGG" id="rli:RLO149_c036270"/>
<proteinExistence type="predicted"/>
<dbReference type="Proteomes" id="UP000001353">
    <property type="component" value="Chromosome"/>
</dbReference>